<keyword evidence="3" id="KW-1185">Reference proteome</keyword>
<feature type="region of interest" description="Disordered" evidence="1">
    <location>
        <begin position="36"/>
        <end position="61"/>
    </location>
</feature>
<evidence type="ECO:0000313" key="2">
    <source>
        <dbReference type="EMBL" id="NUV31957.1"/>
    </source>
</evidence>
<proteinExistence type="predicted"/>
<protein>
    <submittedName>
        <fullName evidence="2">Uncharacterized protein</fullName>
    </submittedName>
</protein>
<dbReference type="Proteomes" id="UP000540128">
    <property type="component" value="Unassembled WGS sequence"/>
</dbReference>
<accession>A0A7Y6KJ11</accession>
<name>A0A7Y6KJ11_9ACTN</name>
<reference evidence="2 3" key="1">
    <citation type="submission" date="2020-03" db="EMBL/GenBank/DDBJ databases">
        <title>Complete genome sequence of sixteen Streptomyces strains facilitates identification of candidate genes involved in plant growth-promotion in grain legumes and cereals.</title>
        <authorList>
            <person name="Gopalakrishnan S."/>
            <person name="Thakur V."/>
            <person name="Saxena R."/>
            <person name="Vadlamudi S."/>
            <person name="Purohit S."/>
            <person name="Kumar V."/>
            <person name="Rathore A."/>
            <person name="Chitikineni A."/>
            <person name="Varshney R.K."/>
        </authorList>
    </citation>
    <scope>NUCLEOTIDE SEQUENCE [LARGE SCALE GENOMIC DNA]</scope>
    <source>
        <strain evidence="2 3">KAI-180</strain>
    </source>
</reference>
<dbReference type="AlphaFoldDB" id="A0A7Y6KJ11"/>
<feature type="compositionally biased region" description="Basic residues" evidence="1">
    <location>
        <begin position="48"/>
        <end position="61"/>
    </location>
</feature>
<dbReference type="RefSeq" id="WP_059213634.1">
    <property type="nucleotide sequence ID" value="NZ_JAANNT010000035.1"/>
</dbReference>
<gene>
    <name evidence="2" type="ORF">G6W59_27320</name>
</gene>
<organism evidence="2 3">
    <name type="scientific">Streptomyces odorifer</name>
    <dbReference type="NCBI Taxonomy" id="53450"/>
    <lineage>
        <taxon>Bacteria</taxon>
        <taxon>Bacillati</taxon>
        <taxon>Actinomycetota</taxon>
        <taxon>Actinomycetes</taxon>
        <taxon>Kitasatosporales</taxon>
        <taxon>Streptomycetaceae</taxon>
        <taxon>Streptomyces</taxon>
        <taxon>Streptomyces albidoflavus group</taxon>
    </lineage>
</organism>
<dbReference type="EMBL" id="JAANNT010000035">
    <property type="protein sequence ID" value="NUV31957.1"/>
    <property type="molecule type" value="Genomic_DNA"/>
</dbReference>
<comment type="caution">
    <text evidence="2">The sequence shown here is derived from an EMBL/GenBank/DDBJ whole genome shotgun (WGS) entry which is preliminary data.</text>
</comment>
<evidence type="ECO:0000256" key="1">
    <source>
        <dbReference type="SAM" id="MobiDB-lite"/>
    </source>
</evidence>
<evidence type="ECO:0000313" key="3">
    <source>
        <dbReference type="Proteomes" id="UP000540128"/>
    </source>
</evidence>
<sequence length="61" mass="6572">MPKGRGGRIRGIVAGRGRVYEALKGRLGKTRAAKIANAGKTHADRSRMAKKAARTRKARGE</sequence>